<feature type="transmembrane region" description="Helical" evidence="2">
    <location>
        <begin position="26"/>
        <end position="46"/>
    </location>
</feature>
<dbReference type="AlphaFoldDB" id="A0A2R6P1J5"/>
<feature type="region of interest" description="Disordered" evidence="1">
    <location>
        <begin position="180"/>
        <end position="209"/>
    </location>
</feature>
<evidence type="ECO:0000256" key="2">
    <source>
        <dbReference type="SAM" id="Phobius"/>
    </source>
</evidence>
<dbReference type="STRING" id="98765.A0A2R6P1J5"/>
<dbReference type="EMBL" id="MLYV02000559">
    <property type="protein sequence ID" value="PSR83436.1"/>
    <property type="molecule type" value="Genomic_DNA"/>
</dbReference>
<keyword evidence="4" id="KW-1185">Reference proteome</keyword>
<evidence type="ECO:0000313" key="3">
    <source>
        <dbReference type="EMBL" id="PSR83436.1"/>
    </source>
</evidence>
<reference evidence="3 4" key="1">
    <citation type="submission" date="2018-02" db="EMBL/GenBank/DDBJ databases">
        <title>Genome sequence of the basidiomycete white-rot fungus Phlebia centrifuga.</title>
        <authorList>
            <person name="Granchi Z."/>
            <person name="Peng M."/>
            <person name="de Vries R.P."/>
            <person name="Hilden K."/>
            <person name="Makela M.R."/>
            <person name="Grigoriev I."/>
            <person name="Riley R."/>
        </authorList>
    </citation>
    <scope>NUCLEOTIDE SEQUENCE [LARGE SCALE GENOMIC DNA]</scope>
    <source>
        <strain evidence="3 4">FBCC195</strain>
    </source>
</reference>
<dbReference type="Proteomes" id="UP000186601">
    <property type="component" value="Unassembled WGS sequence"/>
</dbReference>
<dbReference type="InterPro" id="IPR040254">
    <property type="entry name" value="Ecm3-like"/>
</dbReference>
<sequence length="294" mass="32265">MNISLPALVFANIVPAFTPQNISALGPLFLTAFVYMIIGFLSGVLIREVCYVPRNFWQGIVVVTGMSNWGNLPHSLSWDYLPGVPQGEHAERRYSWKEKPVGKLIWRYVLRKPVRPSKPEEILANDTVPVTEKNKDPTQAETVDALPDQASDPVDLDPDVELARRTSRLSAISQRSRHMPIVPLTPYPSTPPNSPPSNKSASTLDVSSPNQDRVTRVRFPPIVVRVFRPLAAIITPVTVAIAVSLPIALVQPLKALFVDVSGDGGPDWKGPDGKPPLAFVIDTGAWAYDVHCLT</sequence>
<keyword evidence="2" id="KW-0812">Transmembrane</keyword>
<feature type="transmembrane region" description="Helical" evidence="2">
    <location>
        <begin position="226"/>
        <end position="249"/>
    </location>
</feature>
<dbReference type="OrthoDB" id="435607at2759"/>
<protein>
    <submittedName>
        <fullName evidence="3">Uncharacterized protein</fullName>
    </submittedName>
</protein>
<dbReference type="PANTHER" id="PTHR31274">
    <property type="entry name" value="PROTEIN ECM3"/>
    <property type="match status" value="1"/>
</dbReference>
<organism evidence="3 4">
    <name type="scientific">Hermanssonia centrifuga</name>
    <dbReference type="NCBI Taxonomy" id="98765"/>
    <lineage>
        <taxon>Eukaryota</taxon>
        <taxon>Fungi</taxon>
        <taxon>Dikarya</taxon>
        <taxon>Basidiomycota</taxon>
        <taxon>Agaricomycotina</taxon>
        <taxon>Agaricomycetes</taxon>
        <taxon>Polyporales</taxon>
        <taxon>Meruliaceae</taxon>
        <taxon>Hermanssonia</taxon>
    </lineage>
</organism>
<name>A0A2R6P1J5_9APHY</name>
<comment type="caution">
    <text evidence="3">The sequence shown here is derived from an EMBL/GenBank/DDBJ whole genome shotgun (WGS) entry which is preliminary data.</text>
</comment>
<evidence type="ECO:0000256" key="1">
    <source>
        <dbReference type="SAM" id="MobiDB-lite"/>
    </source>
</evidence>
<proteinExistence type="predicted"/>
<feature type="region of interest" description="Disordered" evidence="1">
    <location>
        <begin position="125"/>
        <end position="158"/>
    </location>
</feature>
<keyword evidence="2" id="KW-1133">Transmembrane helix</keyword>
<gene>
    <name evidence="3" type="ORF">PHLCEN_2v5708</name>
</gene>
<keyword evidence="2" id="KW-0472">Membrane</keyword>
<feature type="compositionally biased region" description="Pro residues" evidence="1">
    <location>
        <begin position="183"/>
        <end position="195"/>
    </location>
</feature>
<evidence type="ECO:0000313" key="4">
    <source>
        <dbReference type="Proteomes" id="UP000186601"/>
    </source>
</evidence>
<accession>A0A2R6P1J5</accession>
<dbReference type="PANTHER" id="PTHR31274:SF1">
    <property type="entry name" value="AGL149CP"/>
    <property type="match status" value="1"/>
</dbReference>